<dbReference type="NCBIfam" id="TIGR02679">
    <property type="entry name" value="TIGR02679 family protein"/>
    <property type="match status" value="1"/>
</dbReference>
<dbReference type="Pfam" id="PF11796">
    <property type="entry name" value="DUF3323"/>
    <property type="match status" value="1"/>
</dbReference>
<dbReference type="InterPro" id="IPR024465">
    <property type="entry name" value="DUF2399"/>
</dbReference>
<feature type="domain" description="DUF2399" evidence="1">
    <location>
        <begin position="264"/>
        <end position="409"/>
    </location>
</feature>
<evidence type="ECO:0000259" key="2">
    <source>
        <dbReference type="Pfam" id="PF11796"/>
    </source>
</evidence>
<dbReference type="InterPro" id="IPR024466">
    <property type="entry name" value="CHP02679_N"/>
</dbReference>
<gene>
    <name evidence="3" type="ORF">GCM10010468_35810</name>
</gene>
<dbReference type="RefSeq" id="WP_344829375.1">
    <property type="nucleotide sequence ID" value="NZ_BAAAUV010000008.1"/>
</dbReference>
<sequence>MSDTSPDEERLRRLIGAEDLSWLVDRVRQRIARNVPLTGSVSLGDPTAGQRRAVAVLLGRRPPTGTSLTVNLASVDALLRSAGHGGLAAAVTALNGPVASLSVERLRAERAWRQALSPLDTAVTGRPELAEWRSWLDATGMIRRLAPGPAEAAALLASFVAVLDRLPARSIPLGRLAAETCLDAHALDDGRPLSALVLSAARALTGRPFRSESSAESRRAVWAAVGVHLDELSSAVLTLGLAADPSSPLGAVLAAHRGAGEPAILTLRQLRRHAAPLVAERVHLCENPVVIAAAADDLGPACPPLVCVGGHPSAAVWRLLSLLREGGAAFLYHGDFDWGGVAIATALHQRVGFIPWRYSSADYLAAPDGSALTGRPLPTPWSAELSSAMEARALRVEEELLLDHLLRDLRASGPWPSTG</sequence>
<evidence type="ECO:0008006" key="5">
    <source>
        <dbReference type="Google" id="ProtNLM"/>
    </source>
</evidence>
<dbReference type="Pfam" id="PF09664">
    <property type="entry name" value="DUF2399"/>
    <property type="match status" value="1"/>
</dbReference>
<dbReference type="EMBL" id="BAAAUV010000008">
    <property type="protein sequence ID" value="GAA3214819.1"/>
    <property type="molecule type" value="Genomic_DNA"/>
</dbReference>
<evidence type="ECO:0000313" key="4">
    <source>
        <dbReference type="Proteomes" id="UP001501237"/>
    </source>
</evidence>
<name>A0ABP6QA40_9ACTN</name>
<proteinExistence type="predicted"/>
<comment type="caution">
    <text evidence="3">The sequence shown here is derived from an EMBL/GenBank/DDBJ whole genome shotgun (WGS) entry which is preliminary data.</text>
</comment>
<reference evidence="4" key="1">
    <citation type="journal article" date="2019" name="Int. J. Syst. Evol. Microbiol.">
        <title>The Global Catalogue of Microorganisms (GCM) 10K type strain sequencing project: providing services to taxonomists for standard genome sequencing and annotation.</title>
        <authorList>
            <consortium name="The Broad Institute Genomics Platform"/>
            <consortium name="The Broad Institute Genome Sequencing Center for Infectious Disease"/>
            <person name="Wu L."/>
            <person name="Ma J."/>
        </authorList>
    </citation>
    <scope>NUCLEOTIDE SEQUENCE [LARGE SCALE GENOMIC DNA]</scope>
    <source>
        <strain evidence="4">JCM 9377</strain>
    </source>
</reference>
<feature type="domain" description="Conserved hypothetical protein CHP02679 N terminus" evidence="2">
    <location>
        <begin position="37"/>
        <end position="242"/>
    </location>
</feature>
<accession>A0ABP6QA40</accession>
<evidence type="ECO:0000259" key="1">
    <source>
        <dbReference type="Pfam" id="PF09664"/>
    </source>
</evidence>
<dbReference type="Proteomes" id="UP001501237">
    <property type="component" value="Unassembled WGS sequence"/>
</dbReference>
<evidence type="ECO:0000313" key="3">
    <source>
        <dbReference type="EMBL" id="GAA3214819.1"/>
    </source>
</evidence>
<dbReference type="InterPro" id="IPR013495">
    <property type="entry name" value="CHP02679"/>
</dbReference>
<protein>
    <recommendedName>
        <fullName evidence="5">TIGR02679 family protein</fullName>
    </recommendedName>
</protein>
<organism evidence="3 4">
    <name type="scientific">Actinocorallia longicatena</name>
    <dbReference type="NCBI Taxonomy" id="111803"/>
    <lineage>
        <taxon>Bacteria</taxon>
        <taxon>Bacillati</taxon>
        <taxon>Actinomycetota</taxon>
        <taxon>Actinomycetes</taxon>
        <taxon>Streptosporangiales</taxon>
        <taxon>Thermomonosporaceae</taxon>
        <taxon>Actinocorallia</taxon>
    </lineage>
</organism>
<keyword evidence="4" id="KW-1185">Reference proteome</keyword>